<dbReference type="OrthoDB" id="1193836at2759"/>
<evidence type="ECO:0000256" key="4">
    <source>
        <dbReference type="ARBA" id="ARBA00022622"/>
    </source>
</evidence>
<comment type="function">
    <text evidence="9">May be a cell surface adhesion protein.</text>
</comment>
<feature type="chain" id="PRO_5035468443" description="FAS1 domain-containing protein" evidence="11">
    <location>
        <begin position="26"/>
        <end position="283"/>
    </location>
</feature>
<dbReference type="Gene3D" id="2.30.180.10">
    <property type="entry name" value="FAS1 domain"/>
    <property type="match status" value="1"/>
</dbReference>
<accession>A0A8K0HLM7</accession>
<dbReference type="InterPro" id="IPR045003">
    <property type="entry name" value="FLA_A"/>
</dbReference>
<evidence type="ECO:0000256" key="5">
    <source>
        <dbReference type="ARBA" id="ARBA00022729"/>
    </source>
</evidence>
<dbReference type="PROSITE" id="PS50213">
    <property type="entry name" value="FAS1"/>
    <property type="match status" value="1"/>
</dbReference>
<feature type="compositionally biased region" description="Low complexity" evidence="10">
    <location>
        <begin position="42"/>
        <end position="55"/>
    </location>
</feature>
<evidence type="ECO:0000256" key="7">
    <source>
        <dbReference type="ARBA" id="ARBA00023136"/>
    </source>
</evidence>
<comment type="similarity">
    <text evidence="2">Belongs to the fasciclin-like AGP family.</text>
</comment>
<keyword evidence="14" id="KW-1185">Reference proteome</keyword>
<comment type="caution">
    <text evidence="13">The sequence shown here is derived from an EMBL/GenBank/DDBJ whole genome shotgun (WGS) entry which is preliminary data.</text>
</comment>
<evidence type="ECO:0000256" key="3">
    <source>
        <dbReference type="ARBA" id="ARBA00022475"/>
    </source>
</evidence>
<evidence type="ECO:0000256" key="8">
    <source>
        <dbReference type="ARBA" id="ARBA00023180"/>
    </source>
</evidence>
<dbReference type="GO" id="GO:0098552">
    <property type="term" value="C:side of membrane"/>
    <property type="evidence" value="ECO:0007669"/>
    <property type="project" value="UniProtKB-KW"/>
</dbReference>
<name>A0A8K0HLM7_9ROSA</name>
<dbReference type="GO" id="GO:0009834">
    <property type="term" value="P:plant-type secondary cell wall biogenesis"/>
    <property type="evidence" value="ECO:0007669"/>
    <property type="project" value="TreeGrafter"/>
</dbReference>
<evidence type="ECO:0000256" key="11">
    <source>
        <dbReference type="SAM" id="SignalP"/>
    </source>
</evidence>
<reference evidence="13" key="1">
    <citation type="submission" date="2020-03" db="EMBL/GenBank/DDBJ databases">
        <title>A high-quality chromosome-level genome assembly of a woody plant with both climbing and erect habits, Rhamnella rubrinervis.</title>
        <authorList>
            <person name="Lu Z."/>
            <person name="Yang Y."/>
            <person name="Zhu X."/>
            <person name="Sun Y."/>
        </authorList>
    </citation>
    <scope>NUCLEOTIDE SEQUENCE</scope>
    <source>
        <strain evidence="13">BYM</strain>
        <tissue evidence="13">Leaf</tissue>
    </source>
</reference>
<feature type="region of interest" description="Disordered" evidence="10">
    <location>
        <begin position="225"/>
        <end position="251"/>
    </location>
</feature>
<keyword evidence="4" id="KW-0336">GPI-anchor</keyword>
<evidence type="ECO:0000313" key="13">
    <source>
        <dbReference type="EMBL" id="KAF3455022.1"/>
    </source>
</evidence>
<keyword evidence="8" id="KW-0325">Glycoprotein</keyword>
<keyword evidence="3" id="KW-1003">Cell membrane</keyword>
<dbReference type="EMBL" id="VOIH02000002">
    <property type="protein sequence ID" value="KAF3455022.1"/>
    <property type="molecule type" value="Genomic_DNA"/>
</dbReference>
<keyword evidence="6" id="KW-0654">Proteoglycan</keyword>
<proteinExistence type="inferred from homology"/>
<dbReference type="InterPro" id="IPR036378">
    <property type="entry name" value="FAS1_dom_sf"/>
</dbReference>
<dbReference type="Pfam" id="PF02469">
    <property type="entry name" value="Fasciclin"/>
    <property type="match status" value="1"/>
</dbReference>
<dbReference type="SMART" id="SM00554">
    <property type="entry name" value="FAS1"/>
    <property type="match status" value="1"/>
</dbReference>
<keyword evidence="4" id="KW-0449">Lipoprotein</keyword>
<feature type="domain" description="FAS1" evidence="12">
    <location>
        <begin position="72"/>
        <end position="214"/>
    </location>
</feature>
<dbReference type="PANTHER" id="PTHR32077">
    <property type="entry name" value="FASCICLIN-LIKE ARABINOGALACTAN PROTEIN"/>
    <property type="match status" value="1"/>
</dbReference>
<evidence type="ECO:0000256" key="2">
    <source>
        <dbReference type="ARBA" id="ARBA00007843"/>
    </source>
</evidence>
<comment type="subcellular location">
    <subcellularLocation>
        <location evidence="1">Cell membrane</location>
        <topology evidence="1">Lipid-anchor</topology>
        <topology evidence="1">GPI-anchor</topology>
    </subcellularLocation>
</comment>
<dbReference type="AlphaFoldDB" id="A0A8K0HLM7"/>
<keyword evidence="5 11" id="KW-0732">Signal</keyword>
<evidence type="ECO:0000256" key="10">
    <source>
        <dbReference type="SAM" id="MobiDB-lite"/>
    </source>
</evidence>
<feature type="compositionally biased region" description="Polar residues" evidence="10">
    <location>
        <begin position="26"/>
        <end position="37"/>
    </location>
</feature>
<evidence type="ECO:0000259" key="12">
    <source>
        <dbReference type="PROSITE" id="PS50213"/>
    </source>
</evidence>
<evidence type="ECO:0000256" key="6">
    <source>
        <dbReference type="ARBA" id="ARBA00022974"/>
    </source>
</evidence>
<protein>
    <recommendedName>
        <fullName evidence="12">FAS1 domain-containing protein</fullName>
    </recommendedName>
</protein>
<dbReference type="PANTHER" id="PTHR32077:SF59">
    <property type="entry name" value="FASCICLIN-LIKE ARABINOGALACTAN PROTEIN 12"/>
    <property type="match status" value="1"/>
</dbReference>
<evidence type="ECO:0000313" key="14">
    <source>
        <dbReference type="Proteomes" id="UP000796880"/>
    </source>
</evidence>
<evidence type="ECO:0000256" key="1">
    <source>
        <dbReference type="ARBA" id="ARBA00004609"/>
    </source>
</evidence>
<sequence>MKKQLLISLPFFFVFLISLSTTTLGQSPAQAPSSNQAKAHVPAAQAPNQPAAQAPTDVPLVQAPPRKAPTGPTNVTKILEKAGGFSVFIRILKNTQVINQIETQLNNSNNALTIFAPTNDAFSGLKAGTLNSLSTEDKVQLLQYHLLPSFIPISSFQTISNPVRTQASDTYEFPLNITTTGSIVNISTGLVNTTISGTVYTDNQLAIYKVDRVLLPIGIFAPRPKPPAPAPKPGLKKPKKEEEEEANSPVAAVDASGGVTITRNGMTSFGVAVVAAVLMWGRF</sequence>
<dbReference type="SUPFAM" id="SSF82153">
    <property type="entry name" value="FAS1 domain"/>
    <property type="match status" value="1"/>
</dbReference>
<feature type="signal peptide" evidence="11">
    <location>
        <begin position="1"/>
        <end position="25"/>
    </location>
</feature>
<organism evidence="13 14">
    <name type="scientific">Rhamnella rubrinervis</name>
    <dbReference type="NCBI Taxonomy" id="2594499"/>
    <lineage>
        <taxon>Eukaryota</taxon>
        <taxon>Viridiplantae</taxon>
        <taxon>Streptophyta</taxon>
        <taxon>Embryophyta</taxon>
        <taxon>Tracheophyta</taxon>
        <taxon>Spermatophyta</taxon>
        <taxon>Magnoliopsida</taxon>
        <taxon>eudicotyledons</taxon>
        <taxon>Gunneridae</taxon>
        <taxon>Pentapetalae</taxon>
        <taxon>rosids</taxon>
        <taxon>fabids</taxon>
        <taxon>Rosales</taxon>
        <taxon>Rhamnaceae</taxon>
        <taxon>rhamnoid group</taxon>
        <taxon>Rhamneae</taxon>
        <taxon>Rhamnella</taxon>
    </lineage>
</organism>
<dbReference type="Proteomes" id="UP000796880">
    <property type="component" value="Unassembled WGS sequence"/>
</dbReference>
<feature type="region of interest" description="Disordered" evidence="10">
    <location>
        <begin position="26"/>
        <end position="74"/>
    </location>
</feature>
<keyword evidence="7" id="KW-0472">Membrane</keyword>
<dbReference type="InterPro" id="IPR000782">
    <property type="entry name" value="FAS1_domain"/>
</dbReference>
<dbReference type="FunFam" id="2.30.180.10:FF:000006">
    <property type="entry name" value="Fasciclin-like arabinogalactan protein 11"/>
    <property type="match status" value="1"/>
</dbReference>
<evidence type="ECO:0000256" key="9">
    <source>
        <dbReference type="ARBA" id="ARBA00024686"/>
    </source>
</evidence>
<dbReference type="GO" id="GO:0005886">
    <property type="term" value="C:plasma membrane"/>
    <property type="evidence" value="ECO:0007669"/>
    <property type="project" value="UniProtKB-SubCell"/>
</dbReference>
<gene>
    <name evidence="13" type="ORF">FNV43_RR05470</name>
</gene>